<sequence>MEVTFIKFNESRHGVNLNDTIYDCNIEYFGMLLALILTGVFTIILMIYYAMVIIAYSKRREIKEEENEISSEVIETPGSMD</sequence>
<organism evidence="1 2">
    <name type="scientific">Dentiscutata heterogama</name>
    <dbReference type="NCBI Taxonomy" id="1316150"/>
    <lineage>
        <taxon>Eukaryota</taxon>
        <taxon>Fungi</taxon>
        <taxon>Fungi incertae sedis</taxon>
        <taxon>Mucoromycota</taxon>
        <taxon>Glomeromycotina</taxon>
        <taxon>Glomeromycetes</taxon>
        <taxon>Diversisporales</taxon>
        <taxon>Gigasporaceae</taxon>
        <taxon>Dentiscutata</taxon>
    </lineage>
</organism>
<name>A0ACA9K3Z8_9GLOM</name>
<dbReference type="Proteomes" id="UP000789702">
    <property type="component" value="Unassembled WGS sequence"/>
</dbReference>
<protein>
    <submittedName>
        <fullName evidence="1">4701_t:CDS:1</fullName>
    </submittedName>
</protein>
<gene>
    <name evidence="1" type="ORF">DHETER_LOCUS798</name>
</gene>
<proteinExistence type="predicted"/>
<dbReference type="EMBL" id="CAJVPU010000437">
    <property type="protein sequence ID" value="CAG8450275.1"/>
    <property type="molecule type" value="Genomic_DNA"/>
</dbReference>
<comment type="caution">
    <text evidence="1">The sequence shown here is derived from an EMBL/GenBank/DDBJ whole genome shotgun (WGS) entry which is preliminary data.</text>
</comment>
<reference evidence="1" key="1">
    <citation type="submission" date="2021-06" db="EMBL/GenBank/DDBJ databases">
        <authorList>
            <person name="Kallberg Y."/>
            <person name="Tangrot J."/>
            <person name="Rosling A."/>
        </authorList>
    </citation>
    <scope>NUCLEOTIDE SEQUENCE</scope>
    <source>
        <strain evidence="1">IL203A</strain>
    </source>
</reference>
<evidence type="ECO:0000313" key="2">
    <source>
        <dbReference type="Proteomes" id="UP000789702"/>
    </source>
</evidence>
<accession>A0ACA9K3Z8</accession>
<keyword evidence="2" id="KW-1185">Reference proteome</keyword>
<evidence type="ECO:0000313" key="1">
    <source>
        <dbReference type="EMBL" id="CAG8450275.1"/>
    </source>
</evidence>